<dbReference type="EMBL" id="JAGMUX010000002">
    <property type="protein sequence ID" value="KAH7267761.1"/>
    <property type="molecule type" value="Genomic_DNA"/>
</dbReference>
<gene>
    <name evidence="3" type="ORF">BKA55DRAFT_685044</name>
</gene>
<dbReference type="Pfam" id="PF06597">
    <property type="entry name" value="Clostridium_P47"/>
    <property type="match status" value="1"/>
</dbReference>
<dbReference type="GeneID" id="70228691"/>
<dbReference type="AlphaFoldDB" id="A0A9P9KSL1"/>
<accession>A0A9P9KSL1</accession>
<evidence type="ECO:0000259" key="2">
    <source>
        <dbReference type="Pfam" id="PF06597"/>
    </source>
</evidence>
<name>A0A9P9KSL1_FUSRE</name>
<dbReference type="RefSeq" id="XP_046055580.1">
    <property type="nucleotide sequence ID" value="XM_046198737.1"/>
</dbReference>
<dbReference type="OrthoDB" id="5241403at2759"/>
<feature type="domain" description="Protein OrfX2/OrfX3/P47" evidence="2">
    <location>
        <begin position="205"/>
        <end position="338"/>
    </location>
</feature>
<organism evidence="3 4">
    <name type="scientific">Fusarium redolens</name>
    <dbReference type="NCBI Taxonomy" id="48865"/>
    <lineage>
        <taxon>Eukaryota</taxon>
        <taxon>Fungi</taxon>
        <taxon>Dikarya</taxon>
        <taxon>Ascomycota</taxon>
        <taxon>Pezizomycotina</taxon>
        <taxon>Sordariomycetes</taxon>
        <taxon>Hypocreomycetidae</taxon>
        <taxon>Hypocreales</taxon>
        <taxon>Nectriaceae</taxon>
        <taxon>Fusarium</taxon>
        <taxon>Fusarium redolens species complex</taxon>
    </lineage>
</organism>
<dbReference type="InterPro" id="IPR010567">
    <property type="entry name" value="OrfX2/OrfX3/P47"/>
</dbReference>
<keyword evidence="4" id="KW-1185">Reference proteome</keyword>
<dbReference type="Proteomes" id="UP000720189">
    <property type="component" value="Unassembled WGS sequence"/>
</dbReference>
<keyword evidence="1" id="KW-0843">Virulence</keyword>
<comment type="caution">
    <text evidence="3">The sequence shown here is derived from an EMBL/GenBank/DDBJ whole genome shotgun (WGS) entry which is preliminary data.</text>
</comment>
<sequence>MSHENVGSRSSQVGVDLFKTPVHKRSPGFPRREQLSQGGTGSMVKRMLPVKTGIFKGIMNTYALAGKYILIELALEWVPQPNQIQFSIDDDVSTVEADLNNNTTVTNAIIRAFENGKVTLSSSATIAPITKGVTWKITDPSSGMSFYAYITNVGGANSMISVYQYVVHRLMVATNHPITPVTVISAGNISDRIDGPILKELIAENIDRNLKEFNFVFATVDVVTQLVDTDVWAWLQPTSNGYAVVEPLENPTNDNCTFAILSMVNNRPNPKATLQVDVNAIAKDCASSLLISPYMFLKYMLAPGVSGIFQGSSKTDFTIDESNLSVTNSSKLTWANVEL</sequence>
<evidence type="ECO:0000313" key="3">
    <source>
        <dbReference type="EMBL" id="KAH7267761.1"/>
    </source>
</evidence>
<evidence type="ECO:0000313" key="4">
    <source>
        <dbReference type="Proteomes" id="UP000720189"/>
    </source>
</evidence>
<reference evidence="3" key="1">
    <citation type="journal article" date="2021" name="Nat. Commun.">
        <title>Genetic determinants of endophytism in the Arabidopsis root mycobiome.</title>
        <authorList>
            <person name="Mesny F."/>
            <person name="Miyauchi S."/>
            <person name="Thiergart T."/>
            <person name="Pickel B."/>
            <person name="Atanasova L."/>
            <person name="Karlsson M."/>
            <person name="Huettel B."/>
            <person name="Barry K.W."/>
            <person name="Haridas S."/>
            <person name="Chen C."/>
            <person name="Bauer D."/>
            <person name="Andreopoulos W."/>
            <person name="Pangilinan J."/>
            <person name="LaButti K."/>
            <person name="Riley R."/>
            <person name="Lipzen A."/>
            <person name="Clum A."/>
            <person name="Drula E."/>
            <person name="Henrissat B."/>
            <person name="Kohler A."/>
            <person name="Grigoriev I.V."/>
            <person name="Martin F.M."/>
            <person name="Hacquard S."/>
        </authorList>
    </citation>
    <scope>NUCLEOTIDE SEQUENCE</scope>
    <source>
        <strain evidence="3">MPI-CAGE-AT-0023</strain>
    </source>
</reference>
<proteinExistence type="predicted"/>
<protein>
    <submittedName>
        <fullName evidence="3">Clostridium P-47 protein-domain-containing protein</fullName>
    </submittedName>
</protein>
<evidence type="ECO:0000256" key="1">
    <source>
        <dbReference type="ARBA" id="ARBA00023026"/>
    </source>
</evidence>